<name>A0A9D4U501_ADICA</name>
<evidence type="ECO:0000313" key="1">
    <source>
        <dbReference type="EMBL" id="KAI5060554.1"/>
    </source>
</evidence>
<proteinExistence type="predicted"/>
<accession>A0A9D4U501</accession>
<dbReference type="EMBL" id="JABFUD020000024">
    <property type="protein sequence ID" value="KAI5060554.1"/>
    <property type="molecule type" value="Genomic_DNA"/>
</dbReference>
<comment type="caution">
    <text evidence="1">The sequence shown here is derived from an EMBL/GenBank/DDBJ whole genome shotgun (WGS) entry which is preliminary data.</text>
</comment>
<organism evidence="1 2">
    <name type="scientific">Adiantum capillus-veneris</name>
    <name type="common">Maidenhair fern</name>
    <dbReference type="NCBI Taxonomy" id="13818"/>
    <lineage>
        <taxon>Eukaryota</taxon>
        <taxon>Viridiplantae</taxon>
        <taxon>Streptophyta</taxon>
        <taxon>Embryophyta</taxon>
        <taxon>Tracheophyta</taxon>
        <taxon>Polypodiopsida</taxon>
        <taxon>Polypodiidae</taxon>
        <taxon>Polypodiales</taxon>
        <taxon>Pteridineae</taxon>
        <taxon>Pteridaceae</taxon>
        <taxon>Vittarioideae</taxon>
        <taxon>Adiantum</taxon>
    </lineage>
</organism>
<dbReference type="PANTHER" id="PTHR14187">
    <property type="entry name" value="ALPHA KINASE/ELONGATION FACTOR 2 KINASE"/>
    <property type="match status" value="1"/>
</dbReference>
<gene>
    <name evidence="1" type="ORF">GOP47_0024974</name>
</gene>
<reference evidence="1" key="1">
    <citation type="submission" date="2021-01" db="EMBL/GenBank/DDBJ databases">
        <title>Adiantum capillus-veneris genome.</title>
        <authorList>
            <person name="Fang Y."/>
            <person name="Liao Q."/>
        </authorList>
    </citation>
    <scope>NUCLEOTIDE SEQUENCE</scope>
    <source>
        <strain evidence="1">H3</strain>
        <tissue evidence="1">Leaf</tissue>
    </source>
</reference>
<keyword evidence="2" id="KW-1185">Reference proteome</keyword>
<evidence type="ECO:0000313" key="2">
    <source>
        <dbReference type="Proteomes" id="UP000886520"/>
    </source>
</evidence>
<dbReference type="AlphaFoldDB" id="A0A9D4U501"/>
<dbReference type="Proteomes" id="UP000886520">
    <property type="component" value="Chromosome 24"/>
</dbReference>
<sequence length="262" mass="29185">MKQYPQNAGLATGFLECSQSEYVSPYALRLVLEPEAASLHCLHRASSGFQVKEISRNFRSRGGKASPYLMKRVRGAFETRVRAIFSPPNPGSAICDGAVLFSMSQEPVTCRVSRKTYGIKCTRDLIEGEDPEEYLSGNDDGDEECENAFCIYVRKGDTVLYDHSIENIFYPTSHKQKKLHIELYSSTELNPGFLPDQSCVMEGQIEVDISKDLQMDMTSEICVSMRFGTSMIELSAKGLNFGDGDNLGMLPINFQHAMDVVS</sequence>
<dbReference type="OrthoDB" id="2963168at2759"/>
<dbReference type="PANTHER" id="PTHR14187:SF5">
    <property type="entry name" value="HEAT SHOCK 70 KDA PROTEIN 12A"/>
    <property type="match status" value="1"/>
</dbReference>
<protein>
    <submittedName>
        <fullName evidence="1">Uncharacterized protein</fullName>
    </submittedName>
</protein>